<feature type="disulfide bond" evidence="1">
    <location>
        <begin position="200"/>
        <end position="210"/>
    </location>
</feature>
<evidence type="ECO:0000256" key="2">
    <source>
        <dbReference type="SAM" id="Phobius"/>
    </source>
</evidence>
<keyword evidence="2" id="KW-0812">Transmembrane</keyword>
<evidence type="ECO:0000256" key="1">
    <source>
        <dbReference type="PIRSR" id="PIRSR002703-1"/>
    </source>
</evidence>
<sequence length="252" mass="26096">MISPKLVSMGAYFNLILVFNIFLLKGVTSTTFTFKNNCPFTVWPGTLQGGSSSPLSQTGFELGNGATSTPVTAPMGWVGHMWARTGCATDASGRFSCETGDCGTGVVSCNGAGGAPPVTLLEFAFQGDGGKDFYDTSLVDGFNLPASISVKGGSGDCKTSGCPVDINARCPAQLQLKNGGGAVVGCKSACEAFNTDEYCCRGAFGTPSTCKPSSFSMIFKNACPDAYSSYAYDDVSSTFTCTGADYLITFCP</sequence>
<proteinExistence type="predicted"/>
<accession>A0AAX6DKF9</accession>
<keyword evidence="2" id="KW-0472">Membrane</keyword>
<keyword evidence="4" id="KW-1185">Reference proteome</keyword>
<feature type="disulfide bond" evidence="1">
    <location>
        <begin position="157"/>
        <end position="241"/>
    </location>
</feature>
<feature type="disulfide bond" evidence="1">
    <location>
        <begin position="190"/>
        <end position="199"/>
    </location>
</feature>
<dbReference type="EMBL" id="JANAVB010043784">
    <property type="protein sequence ID" value="KAJ6792302.1"/>
    <property type="molecule type" value="Genomic_DNA"/>
</dbReference>
<dbReference type="InterPro" id="IPR017949">
    <property type="entry name" value="Thaumatin_CS"/>
</dbReference>
<reference evidence="3" key="2">
    <citation type="submission" date="2023-04" db="EMBL/GenBank/DDBJ databases">
        <authorList>
            <person name="Bruccoleri R.E."/>
            <person name="Oakeley E.J."/>
            <person name="Faust A.-M."/>
            <person name="Dessus-Babus S."/>
            <person name="Altorfer M."/>
            <person name="Burckhardt D."/>
            <person name="Oertli M."/>
            <person name="Naumann U."/>
            <person name="Petersen F."/>
            <person name="Wong J."/>
        </authorList>
    </citation>
    <scope>NUCLEOTIDE SEQUENCE</scope>
    <source>
        <strain evidence="3">GSM-AAB239-AS_SAM_17_03QT</strain>
        <tissue evidence="3">Leaf</tissue>
    </source>
</reference>
<keyword evidence="1" id="KW-1015">Disulfide bond</keyword>
<feature type="disulfide bond" evidence="1">
    <location>
        <begin position="162"/>
        <end position="223"/>
    </location>
</feature>
<protein>
    <submittedName>
        <fullName evidence="3">Thaumatin-like protein 1b</fullName>
    </submittedName>
</protein>
<feature type="disulfide bond" evidence="1">
    <location>
        <begin position="87"/>
        <end position="97"/>
    </location>
</feature>
<feature type="disulfide bond" evidence="1">
    <location>
        <begin position="38"/>
        <end position="251"/>
    </location>
</feature>
<dbReference type="SMART" id="SM00205">
    <property type="entry name" value="THN"/>
    <property type="match status" value="1"/>
</dbReference>
<keyword evidence="2" id="KW-1133">Transmembrane helix</keyword>
<feature type="transmembrane region" description="Helical" evidence="2">
    <location>
        <begin position="6"/>
        <end position="24"/>
    </location>
</feature>
<evidence type="ECO:0000313" key="4">
    <source>
        <dbReference type="Proteomes" id="UP001140949"/>
    </source>
</evidence>
<evidence type="ECO:0000313" key="3">
    <source>
        <dbReference type="EMBL" id="KAJ6792302.1"/>
    </source>
</evidence>
<name>A0AAX6DKF9_IRIPA</name>
<dbReference type="SUPFAM" id="SSF49870">
    <property type="entry name" value="Osmotin, thaumatin-like protein"/>
    <property type="match status" value="1"/>
</dbReference>
<gene>
    <name evidence="3" type="ORF">M6B38_239900</name>
</gene>
<dbReference type="FunFam" id="2.60.110.10:FF:000004">
    <property type="entry name" value="THAUMATIN-LIKE PROTEIN 1"/>
    <property type="match status" value="1"/>
</dbReference>
<dbReference type="PANTHER" id="PTHR31048">
    <property type="entry name" value="OS03G0233200 PROTEIN"/>
    <property type="match status" value="1"/>
</dbReference>
<dbReference type="PIRSF" id="PIRSF002703">
    <property type="entry name" value="Thaumatin"/>
    <property type="match status" value="1"/>
</dbReference>
<dbReference type="Proteomes" id="UP001140949">
    <property type="component" value="Unassembled WGS sequence"/>
</dbReference>
<feature type="disulfide bond" evidence="1">
    <location>
        <begin position="102"/>
        <end position="109"/>
    </location>
</feature>
<dbReference type="PROSITE" id="PS00316">
    <property type="entry name" value="THAUMATIN_1"/>
    <property type="match status" value="1"/>
</dbReference>
<dbReference type="InterPro" id="IPR037176">
    <property type="entry name" value="Osmotin/thaumatin-like_sf"/>
</dbReference>
<organism evidence="3 4">
    <name type="scientific">Iris pallida</name>
    <name type="common">Sweet iris</name>
    <dbReference type="NCBI Taxonomy" id="29817"/>
    <lineage>
        <taxon>Eukaryota</taxon>
        <taxon>Viridiplantae</taxon>
        <taxon>Streptophyta</taxon>
        <taxon>Embryophyta</taxon>
        <taxon>Tracheophyta</taxon>
        <taxon>Spermatophyta</taxon>
        <taxon>Magnoliopsida</taxon>
        <taxon>Liliopsida</taxon>
        <taxon>Asparagales</taxon>
        <taxon>Iridaceae</taxon>
        <taxon>Iridoideae</taxon>
        <taxon>Irideae</taxon>
        <taxon>Iris</taxon>
    </lineage>
</organism>
<dbReference type="InterPro" id="IPR001938">
    <property type="entry name" value="Thaumatin"/>
</dbReference>
<comment type="caution">
    <text evidence="3">The sequence shown here is derived from an EMBL/GenBank/DDBJ whole genome shotgun (WGS) entry which is preliminary data.</text>
</comment>
<dbReference type="AlphaFoldDB" id="A0AAX6DKF9"/>
<dbReference type="PROSITE" id="PS51367">
    <property type="entry name" value="THAUMATIN_2"/>
    <property type="match status" value="1"/>
</dbReference>
<dbReference type="Pfam" id="PF00314">
    <property type="entry name" value="Thaumatin"/>
    <property type="match status" value="1"/>
</dbReference>
<feature type="disulfide bond" evidence="1">
    <location>
        <begin position="170"/>
        <end position="186"/>
    </location>
</feature>
<reference evidence="3" key="1">
    <citation type="journal article" date="2023" name="GigaByte">
        <title>Genome assembly of the bearded iris, Iris pallida Lam.</title>
        <authorList>
            <person name="Bruccoleri R.E."/>
            <person name="Oakeley E.J."/>
            <person name="Faust A.M.E."/>
            <person name="Altorfer M."/>
            <person name="Dessus-Babus S."/>
            <person name="Burckhardt D."/>
            <person name="Oertli M."/>
            <person name="Naumann U."/>
            <person name="Petersen F."/>
            <person name="Wong J."/>
        </authorList>
    </citation>
    <scope>NUCLEOTIDE SEQUENCE</scope>
    <source>
        <strain evidence="3">GSM-AAB239-AS_SAM_17_03QT</strain>
    </source>
</reference>
<dbReference type="PRINTS" id="PR00347">
    <property type="entry name" value="THAUMATIN"/>
</dbReference>
<dbReference type="CDD" id="cd09218">
    <property type="entry name" value="TLP-PA"/>
    <property type="match status" value="1"/>
</dbReference>
<dbReference type="Gene3D" id="2.60.110.10">
    <property type="entry name" value="Thaumatin"/>
    <property type="match status" value="1"/>
</dbReference>